<gene>
    <name evidence="3" type="ORF">PG986_002273</name>
</gene>
<keyword evidence="4" id="KW-1185">Reference proteome</keyword>
<dbReference type="SUPFAM" id="SSF57667">
    <property type="entry name" value="beta-beta-alpha zinc fingers"/>
    <property type="match status" value="1"/>
</dbReference>
<dbReference type="Proteomes" id="UP001391051">
    <property type="component" value="Unassembled WGS sequence"/>
</dbReference>
<keyword evidence="1" id="KW-0863">Zinc-finger</keyword>
<reference evidence="3 4" key="1">
    <citation type="submission" date="2023-01" db="EMBL/GenBank/DDBJ databases">
        <title>Analysis of 21 Apiospora genomes using comparative genomics revels a genus with tremendous synthesis potential of carbohydrate active enzymes and secondary metabolites.</title>
        <authorList>
            <person name="Sorensen T."/>
        </authorList>
    </citation>
    <scope>NUCLEOTIDE SEQUENCE [LARGE SCALE GENOMIC DNA]</scope>
    <source>
        <strain evidence="3 4">CBS 24483</strain>
    </source>
</reference>
<evidence type="ECO:0000256" key="1">
    <source>
        <dbReference type="PROSITE-ProRule" id="PRU00042"/>
    </source>
</evidence>
<accession>A0ABR1R045</accession>
<dbReference type="RefSeq" id="XP_066707388.1">
    <property type="nucleotide sequence ID" value="XM_066838495.1"/>
</dbReference>
<keyword evidence="1" id="KW-0479">Metal-binding</keyword>
<sequence length="89" mass="10619">MRTAPELKRKLARKHLREHIKPVLCPWRTNKRAPCYAQKAYPRDMDRHVETHHTSKKGVESKYKCKLCTKGFARKDHLKRHVDKAICEQ</sequence>
<dbReference type="InterPro" id="IPR036236">
    <property type="entry name" value="Znf_C2H2_sf"/>
</dbReference>
<protein>
    <recommendedName>
        <fullName evidence="2">C2H2-type domain-containing protein</fullName>
    </recommendedName>
</protein>
<proteinExistence type="predicted"/>
<feature type="domain" description="C2H2-type" evidence="2">
    <location>
        <begin position="63"/>
        <end position="81"/>
    </location>
</feature>
<evidence type="ECO:0000313" key="4">
    <source>
        <dbReference type="Proteomes" id="UP001391051"/>
    </source>
</evidence>
<organism evidence="3 4">
    <name type="scientific">Apiospora aurea</name>
    <dbReference type="NCBI Taxonomy" id="335848"/>
    <lineage>
        <taxon>Eukaryota</taxon>
        <taxon>Fungi</taxon>
        <taxon>Dikarya</taxon>
        <taxon>Ascomycota</taxon>
        <taxon>Pezizomycotina</taxon>
        <taxon>Sordariomycetes</taxon>
        <taxon>Xylariomycetidae</taxon>
        <taxon>Amphisphaeriales</taxon>
        <taxon>Apiosporaceae</taxon>
        <taxon>Apiospora</taxon>
    </lineage>
</organism>
<name>A0ABR1R045_9PEZI</name>
<dbReference type="InterPro" id="IPR013087">
    <property type="entry name" value="Znf_C2H2_type"/>
</dbReference>
<evidence type="ECO:0000259" key="2">
    <source>
        <dbReference type="PROSITE" id="PS50157"/>
    </source>
</evidence>
<dbReference type="Pfam" id="PF13894">
    <property type="entry name" value="zf-C2H2_4"/>
    <property type="match status" value="1"/>
</dbReference>
<dbReference type="Gene3D" id="3.30.160.60">
    <property type="entry name" value="Classic Zinc Finger"/>
    <property type="match status" value="1"/>
</dbReference>
<dbReference type="GeneID" id="92071557"/>
<dbReference type="EMBL" id="JAQQWE010000001">
    <property type="protein sequence ID" value="KAK7967996.1"/>
    <property type="molecule type" value="Genomic_DNA"/>
</dbReference>
<keyword evidence="1" id="KW-0862">Zinc</keyword>
<comment type="caution">
    <text evidence="3">The sequence shown here is derived from an EMBL/GenBank/DDBJ whole genome shotgun (WGS) entry which is preliminary data.</text>
</comment>
<evidence type="ECO:0000313" key="3">
    <source>
        <dbReference type="EMBL" id="KAK7967996.1"/>
    </source>
</evidence>
<dbReference type="PROSITE" id="PS50157">
    <property type="entry name" value="ZINC_FINGER_C2H2_2"/>
    <property type="match status" value="1"/>
</dbReference>